<protein>
    <submittedName>
        <fullName evidence="1">Uncharacterized protein</fullName>
    </submittedName>
</protein>
<accession>A0A0E9P511</accession>
<organism evidence="1">
    <name type="scientific">Anguilla anguilla</name>
    <name type="common">European freshwater eel</name>
    <name type="synonym">Muraena anguilla</name>
    <dbReference type="NCBI Taxonomy" id="7936"/>
    <lineage>
        <taxon>Eukaryota</taxon>
        <taxon>Metazoa</taxon>
        <taxon>Chordata</taxon>
        <taxon>Craniata</taxon>
        <taxon>Vertebrata</taxon>
        <taxon>Euteleostomi</taxon>
        <taxon>Actinopterygii</taxon>
        <taxon>Neopterygii</taxon>
        <taxon>Teleostei</taxon>
        <taxon>Anguilliformes</taxon>
        <taxon>Anguillidae</taxon>
        <taxon>Anguilla</taxon>
    </lineage>
</organism>
<evidence type="ECO:0000313" key="1">
    <source>
        <dbReference type="EMBL" id="JAG99375.1"/>
    </source>
</evidence>
<dbReference type="EMBL" id="GBXM01109201">
    <property type="protein sequence ID" value="JAG99375.1"/>
    <property type="molecule type" value="Transcribed_RNA"/>
</dbReference>
<name>A0A0E9P511_ANGAN</name>
<proteinExistence type="predicted"/>
<reference evidence="1" key="1">
    <citation type="submission" date="2014-11" db="EMBL/GenBank/DDBJ databases">
        <authorList>
            <person name="Amaro Gonzalez C."/>
        </authorList>
    </citation>
    <scope>NUCLEOTIDE SEQUENCE</scope>
</reference>
<dbReference type="AlphaFoldDB" id="A0A0E9P511"/>
<reference evidence="1" key="2">
    <citation type="journal article" date="2015" name="Fish Shellfish Immunol.">
        <title>Early steps in the European eel (Anguilla anguilla)-Vibrio vulnificus interaction in the gills: Role of the RtxA13 toxin.</title>
        <authorList>
            <person name="Callol A."/>
            <person name="Pajuelo D."/>
            <person name="Ebbesson L."/>
            <person name="Teles M."/>
            <person name="MacKenzie S."/>
            <person name="Amaro C."/>
        </authorList>
    </citation>
    <scope>NUCLEOTIDE SEQUENCE</scope>
</reference>
<sequence>MCQQMYSSRNLSFGFG</sequence>